<organism evidence="1">
    <name type="scientific">Campylobacter upsaliensis</name>
    <dbReference type="NCBI Taxonomy" id="28080"/>
    <lineage>
        <taxon>Bacteria</taxon>
        <taxon>Pseudomonadati</taxon>
        <taxon>Campylobacterota</taxon>
        <taxon>Epsilonproteobacteria</taxon>
        <taxon>Campylobacterales</taxon>
        <taxon>Campylobacteraceae</taxon>
        <taxon>Campylobacter</taxon>
    </lineage>
</organism>
<accession>A0A5L8Z9K0</accession>
<name>A0A5L8Z9K0_CAMUP</name>
<dbReference type="AlphaFoldDB" id="A0A5L8Z9K0"/>
<dbReference type="EMBL" id="AACSBQ010000020">
    <property type="protein sequence ID" value="EAL8903796.1"/>
    <property type="molecule type" value="Genomic_DNA"/>
</dbReference>
<comment type="caution">
    <text evidence="1">The sequence shown here is derived from an EMBL/GenBank/DDBJ whole genome shotgun (WGS) entry which is preliminary data.</text>
</comment>
<gene>
    <name evidence="1" type="ORF">D0B03_05665</name>
</gene>
<sequence>MIDEKELIELREKLQFEQARATLLENCDCGIPYAHLQWVLDYVKKFELGGCASYYGASEYILEALEPTLDELENAGLDEKENIRNFLKYNGLFEAVGNKMLESAKEDFEDISLVLNEVEFRAEPNGLYFSLKEFEKEEFIEEVKESNNPLKNELIAKHKALFEMLDISSILEQEADYSNTINQEQRAGRIRRQ</sequence>
<protein>
    <submittedName>
        <fullName evidence="1">Uncharacterized protein</fullName>
    </submittedName>
</protein>
<evidence type="ECO:0000313" key="1">
    <source>
        <dbReference type="EMBL" id="EAL8903796.1"/>
    </source>
</evidence>
<reference evidence="1" key="1">
    <citation type="submission" date="2018-08" db="EMBL/GenBank/DDBJ databases">
        <authorList>
            <consortium name="PulseNet: The National Subtyping Network for Foodborne Disease Surveillance"/>
            <person name="Tarr C.L."/>
            <person name="Trees E."/>
            <person name="Katz L.S."/>
            <person name="Carleton-Romer H.A."/>
            <person name="Stroika S."/>
            <person name="Kucerova Z."/>
            <person name="Roache K.F."/>
            <person name="Sabol A.L."/>
            <person name="Besser J."/>
            <person name="Gerner-Smidt P."/>
        </authorList>
    </citation>
    <scope>NUCLEOTIDE SEQUENCE</scope>
    <source>
        <strain evidence="1">PNUSAC005770</strain>
    </source>
</reference>
<proteinExistence type="predicted"/>